<organism evidence="3">
    <name type="scientific">Siphoviridae sp. ctoOf8</name>
    <dbReference type="NCBI Taxonomy" id="2825668"/>
    <lineage>
        <taxon>Viruses</taxon>
        <taxon>Duplodnaviria</taxon>
        <taxon>Heunggongvirae</taxon>
        <taxon>Uroviricota</taxon>
        <taxon>Caudoviricetes</taxon>
    </lineage>
</organism>
<keyword evidence="2" id="KW-0472">Membrane</keyword>
<protein>
    <submittedName>
        <fullName evidence="3">ATP synthase B chain-like protein</fullName>
    </submittedName>
</protein>
<reference evidence="3" key="1">
    <citation type="journal article" date="2021" name="Proc. Natl. Acad. Sci. U.S.A.">
        <title>A Catalog of Tens of Thousands of Viruses from Human Metagenomes Reveals Hidden Associations with Chronic Diseases.</title>
        <authorList>
            <person name="Tisza M.J."/>
            <person name="Buck C.B."/>
        </authorList>
    </citation>
    <scope>NUCLEOTIDE SEQUENCE</scope>
    <source>
        <strain evidence="3">CtoOf8</strain>
    </source>
</reference>
<keyword evidence="1" id="KW-0175">Coiled coil</keyword>
<accession>A0A8S5QG58</accession>
<keyword evidence="2" id="KW-0812">Transmembrane</keyword>
<evidence type="ECO:0000256" key="1">
    <source>
        <dbReference type="SAM" id="Coils"/>
    </source>
</evidence>
<feature type="transmembrane region" description="Helical" evidence="2">
    <location>
        <begin position="12"/>
        <end position="30"/>
    </location>
</feature>
<evidence type="ECO:0000313" key="3">
    <source>
        <dbReference type="EMBL" id="DAE17793.1"/>
    </source>
</evidence>
<dbReference type="EMBL" id="BK015646">
    <property type="protein sequence ID" value="DAE17793.1"/>
    <property type="molecule type" value="Genomic_DNA"/>
</dbReference>
<feature type="coiled-coil region" evidence="1">
    <location>
        <begin position="79"/>
        <end position="106"/>
    </location>
</feature>
<sequence length="184" mass="22051">MEPFVKVFGNITVDKIALLIAAIFFLWKIYKKVEDYFSKRALSEAEREKKIQDILDQAQMYPKWHEQSIQYQKKYAEEIDSLRETQKEIITKLDDAEKKRKKTKRNELRDRLLQIYRYYTSKEKNPLLAWSEMESDAFWKMFGDYEEAGGDGDMHTTVQPAMRLLNVIPMHEQDRIAELMQSRK</sequence>
<keyword evidence="2" id="KW-1133">Transmembrane helix</keyword>
<name>A0A8S5QG58_9CAUD</name>
<proteinExistence type="predicted"/>
<evidence type="ECO:0000256" key="2">
    <source>
        <dbReference type="SAM" id="Phobius"/>
    </source>
</evidence>